<name>A0AA40KH03_9HYME</name>
<evidence type="ECO:0000313" key="3">
    <source>
        <dbReference type="Proteomes" id="UP001177670"/>
    </source>
</evidence>
<gene>
    <name evidence="2" type="ORF">K0M31_013009</name>
</gene>
<evidence type="ECO:0000256" key="1">
    <source>
        <dbReference type="SAM" id="MobiDB-lite"/>
    </source>
</evidence>
<reference evidence="2" key="1">
    <citation type="submission" date="2021-10" db="EMBL/GenBank/DDBJ databases">
        <title>Melipona bicolor Genome sequencing and assembly.</title>
        <authorList>
            <person name="Araujo N.S."/>
            <person name="Arias M.C."/>
        </authorList>
    </citation>
    <scope>NUCLEOTIDE SEQUENCE</scope>
    <source>
        <strain evidence="2">USP_2M_L1-L4_2017</strain>
        <tissue evidence="2">Whole body</tissue>
    </source>
</reference>
<accession>A0AA40KH03</accession>
<dbReference type="AlphaFoldDB" id="A0AA40KH03"/>
<comment type="caution">
    <text evidence="2">The sequence shown here is derived from an EMBL/GenBank/DDBJ whole genome shotgun (WGS) entry which is preliminary data.</text>
</comment>
<organism evidence="2 3">
    <name type="scientific">Melipona bicolor</name>
    <dbReference type="NCBI Taxonomy" id="60889"/>
    <lineage>
        <taxon>Eukaryota</taxon>
        <taxon>Metazoa</taxon>
        <taxon>Ecdysozoa</taxon>
        <taxon>Arthropoda</taxon>
        <taxon>Hexapoda</taxon>
        <taxon>Insecta</taxon>
        <taxon>Pterygota</taxon>
        <taxon>Neoptera</taxon>
        <taxon>Endopterygota</taxon>
        <taxon>Hymenoptera</taxon>
        <taxon>Apocrita</taxon>
        <taxon>Aculeata</taxon>
        <taxon>Apoidea</taxon>
        <taxon>Anthophila</taxon>
        <taxon>Apidae</taxon>
        <taxon>Melipona</taxon>
    </lineage>
</organism>
<feature type="region of interest" description="Disordered" evidence="1">
    <location>
        <begin position="1"/>
        <end position="25"/>
    </location>
</feature>
<feature type="non-terminal residue" evidence="2">
    <location>
        <position position="1"/>
    </location>
</feature>
<evidence type="ECO:0000313" key="2">
    <source>
        <dbReference type="EMBL" id="KAK1119936.1"/>
    </source>
</evidence>
<dbReference type="Proteomes" id="UP001177670">
    <property type="component" value="Unassembled WGS sequence"/>
</dbReference>
<dbReference type="EMBL" id="JAHYIQ010000034">
    <property type="protein sequence ID" value="KAK1119936.1"/>
    <property type="molecule type" value="Genomic_DNA"/>
</dbReference>
<proteinExistence type="predicted"/>
<sequence>RAAESKGGEGKGGGGNSGIPLGEKRRSEVLERRHLPISEDDLAARVSRAIVFASWPAPAPRRLCRLRAYR</sequence>
<protein>
    <submittedName>
        <fullName evidence="2">Uncharacterized protein</fullName>
    </submittedName>
</protein>
<keyword evidence="3" id="KW-1185">Reference proteome</keyword>